<keyword evidence="2" id="KW-0521">NADP</keyword>
<dbReference type="AlphaFoldDB" id="A0A8S3XIS8"/>
<keyword evidence="5" id="KW-1185">Reference proteome</keyword>
<evidence type="ECO:0000256" key="3">
    <source>
        <dbReference type="ARBA" id="ARBA00023002"/>
    </source>
</evidence>
<protein>
    <submittedName>
        <fullName evidence="4">(apollo) hypothetical protein</fullName>
    </submittedName>
</protein>
<accession>A0A8S3XIS8</accession>
<keyword evidence="3" id="KW-0560">Oxidoreductase</keyword>
<dbReference type="EMBL" id="CAJQZP010001151">
    <property type="protein sequence ID" value="CAG5023181.1"/>
    <property type="molecule type" value="Genomic_DNA"/>
</dbReference>
<evidence type="ECO:0000313" key="5">
    <source>
        <dbReference type="Proteomes" id="UP000691718"/>
    </source>
</evidence>
<sequence>MFFFLTGEWPAYAFGSLTSVDFPPSFPAPALISPRRVLRLYIKVNAVHPGYVDTDMSSHKGKMTIDEGAAAPLYVALDAPDSVRGQYVWYDKRIVNWDGQRPKEEY</sequence>
<name>A0A8S3XIS8_PARAO</name>
<reference evidence="4" key="1">
    <citation type="submission" date="2021-04" db="EMBL/GenBank/DDBJ databases">
        <authorList>
            <person name="Tunstrom K."/>
        </authorList>
    </citation>
    <scope>NUCLEOTIDE SEQUENCE</scope>
</reference>
<gene>
    <name evidence="4" type="ORF">PAPOLLO_LOCUS17883</name>
</gene>
<evidence type="ECO:0000256" key="1">
    <source>
        <dbReference type="ARBA" id="ARBA00006484"/>
    </source>
</evidence>
<dbReference type="Proteomes" id="UP000691718">
    <property type="component" value="Unassembled WGS sequence"/>
</dbReference>
<comment type="similarity">
    <text evidence="1">Belongs to the short-chain dehydrogenases/reductases (SDR) family.</text>
</comment>
<organism evidence="4 5">
    <name type="scientific">Parnassius apollo</name>
    <name type="common">Apollo butterfly</name>
    <name type="synonym">Papilio apollo</name>
    <dbReference type="NCBI Taxonomy" id="110799"/>
    <lineage>
        <taxon>Eukaryota</taxon>
        <taxon>Metazoa</taxon>
        <taxon>Ecdysozoa</taxon>
        <taxon>Arthropoda</taxon>
        <taxon>Hexapoda</taxon>
        <taxon>Insecta</taxon>
        <taxon>Pterygota</taxon>
        <taxon>Neoptera</taxon>
        <taxon>Endopterygota</taxon>
        <taxon>Lepidoptera</taxon>
        <taxon>Glossata</taxon>
        <taxon>Ditrysia</taxon>
        <taxon>Papilionoidea</taxon>
        <taxon>Papilionidae</taxon>
        <taxon>Parnassiinae</taxon>
        <taxon>Parnassini</taxon>
        <taxon>Parnassius</taxon>
        <taxon>Parnassius</taxon>
    </lineage>
</organism>
<dbReference type="GO" id="GO:0004090">
    <property type="term" value="F:carbonyl reductase (NADPH) activity"/>
    <property type="evidence" value="ECO:0007669"/>
    <property type="project" value="TreeGrafter"/>
</dbReference>
<comment type="caution">
    <text evidence="4">The sequence shown here is derived from an EMBL/GenBank/DDBJ whole genome shotgun (WGS) entry which is preliminary data.</text>
</comment>
<dbReference type="OrthoDB" id="7289984at2759"/>
<dbReference type="PANTHER" id="PTHR43963">
    <property type="entry name" value="CARBONYL REDUCTASE 1-RELATED"/>
    <property type="match status" value="1"/>
</dbReference>
<proteinExistence type="inferred from homology"/>
<evidence type="ECO:0000256" key="2">
    <source>
        <dbReference type="ARBA" id="ARBA00022857"/>
    </source>
</evidence>
<evidence type="ECO:0000313" key="4">
    <source>
        <dbReference type="EMBL" id="CAG5023181.1"/>
    </source>
</evidence>
<dbReference type="PANTHER" id="PTHR43963:SF4">
    <property type="entry name" value="CARBONYL REDUCTASE (NADPH)"/>
    <property type="match status" value="1"/>
</dbReference>